<evidence type="ECO:0000313" key="2">
    <source>
        <dbReference type="Proteomes" id="UP000631421"/>
    </source>
</evidence>
<dbReference type="Proteomes" id="UP000631421">
    <property type="component" value="Unassembled WGS sequence"/>
</dbReference>
<comment type="caution">
    <text evidence="1">The sequence shown here is derived from an EMBL/GenBank/DDBJ whole genome shotgun (WGS) entry which is preliminary data.</text>
</comment>
<organism evidence="1 2">
    <name type="scientific">Pseudanabaena cinerea FACHB-1277</name>
    <dbReference type="NCBI Taxonomy" id="2949581"/>
    <lineage>
        <taxon>Bacteria</taxon>
        <taxon>Bacillati</taxon>
        <taxon>Cyanobacteriota</taxon>
        <taxon>Cyanophyceae</taxon>
        <taxon>Pseudanabaenales</taxon>
        <taxon>Pseudanabaenaceae</taxon>
        <taxon>Pseudanabaena</taxon>
        <taxon>Pseudanabaena cinerea</taxon>
    </lineage>
</organism>
<dbReference type="EMBL" id="JACJPY010000095">
    <property type="protein sequence ID" value="MBD2152298.1"/>
    <property type="molecule type" value="Genomic_DNA"/>
</dbReference>
<reference evidence="1" key="1">
    <citation type="journal article" date="2015" name="ISME J.">
        <title>Draft Genome Sequence of Streptomyces incarnatus NRRL8089, which Produces the Nucleoside Antibiotic Sinefungin.</title>
        <authorList>
            <person name="Oshima K."/>
            <person name="Hattori M."/>
            <person name="Shimizu H."/>
            <person name="Fukuda K."/>
            <person name="Nemoto M."/>
            <person name="Inagaki K."/>
            <person name="Tamura T."/>
        </authorList>
    </citation>
    <scope>NUCLEOTIDE SEQUENCE</scope>
    <source>
        <strain evidence="1">FACHB-1277</strain>
    </source>
</reference>
<proteinExistence type="predicted"/>
<keyword evidence="2" id="KW-1185">Reference proteome</keyword>
<protein>
    <submittedName>
        <fullName evidence="1">Uncharacterized protein</fullName>
    </submittedName>
</protein>
<dbReference type="RefSeq" id="WP_190352707.1">
    <property type="nucleotide sequence ID" value="NZ_JACJPY010000095.1"/>
</dbReference>
<gene>
    <name evidence="1" type="ORF">H6F44_19570</name>
</gene>
<reference evidence="1" key="2">
    <citation type="submission" date="2020-08" db="EMBL/GenBank/DDBJ databases">
        <authorList>
            <person name="Chen M."/>
            <person name="Teng W."/>
            <person name="Zhao L."/>
            <person name="Hu C."/>
            <person name="Zhou Y."/>
            <person name="Han B."/>
            <person name="Song L."/>
            <person name="Shu W."/>
        </authorList>
    </citation>
    <scope>NUCLEOTIDE SEQUENCE</scope>
    <source>
        <strain evidence="1">FACHB-1277</strain>
    </source>
</reference>
<dbReference type="AlphaFoldDB" id="A0A926Z843"/>
<evidence type="ECO:0000313" key="1">
    <source>
        <dbReference type="EMBL" id="MBD2152298.1"/>
    </source>
</evidence>
<sequence length="128" mass="14023">MTTTATLLGGNQALRGYTHKGTYAPANAVAEFIDFVKTGISGAFSFQYPEDIRIISLQADQNTSNYTVAIADLNGVTYFSNTYQTLVFDPAFLIVPANHKVTITPIANLTRLRLLAQHCAILEQVILR</sequence>
<accession>A0A926Z843</accession>
<name>A0A926Z843_9CYAN</name>